<dbReference type="EMBL" id="BAAAFR010000001">
    <property type="protein sequence ID" value="GAA0315843.1"/>
    <property type="molecule type" value="Genomic_DNA"/>
</dbReference>
<organism evidence="1 2">
    <name type="scientific">Psychrobacter aestuarii</name>
    <dbReference type="NCBI Taxonomy" id="556327"/>
    <lineage>
        <taxon>Bacteria</taxon>
        <taxon>Pseudomonadati</taxon>
        <taxon>Pseudomonadota</taxon>
        <taxon>Gammaproteobacteria</taxon>
        <taxon>Moraxellales</taxon>
        <taxon>Moraxellaceae</taxon>
        <taxon>Psychrobacter</taxon>
    </lineage>
</organism>
<dbReference type="Proteomes" id="UP001501787">
    <property type="component" value="Unassembled WGS sequence"/>
</dbReference>
<keyword evidence="2" id="KW-1185">Reference proteome</keyword>
<gene>
    <name evidence="1" type="ORF">GCM10009129_11450</name>
</gene>
<evidence type="ECO:0000313" key="2">
    <source>
        <dbReference type="Proteomes" id="UP001501787"/>
    </source>
</evidence>
<reference evidence="1 2" key="1">
    <citation type="journal article" date="2019" name="Int. J. Syst. Evol. Microbiol.">
        <title>The Global Catalogue of Microorganisms (GCM) 10K type strain sequencing project: providing services to taxonomists for standard genome sequencing and annotation.</title>
        <authorList>
            <consortium name="The Broad Institute Genomics Platform"/>
            <consortium name="The Broad Institute Genome Sequencing Center for Infectious Disease"/>
            <person name="Wu L."/>
            <person name="Ma J."/>
        </authorList>
    </citation>
    <scope>NUCLEOTIDE SEQUENCE [LARGE SCALE GENOMIC DNA]</scope>
    <source>
        <strain evidence="1 2">JCM 16343</strain>
    </source>
</reference>
<comment type="caution">
    <text evidence="1">The sequence shown here is derived from an EMBL/GenBank/DDBJ whole genome shotgun (WGS) entry which is preliminary data.</text>
</comment>
<evidence type="ECO:0000313" key="1">
    <source>
        <dbReference type="EMBL" id="GAA0315843.1"/>
    </source>
</evidence>
<accession>A0ABN0VRZ3</accession>
<sequence length="80" mass="9417">MSHTIYDGEYQDKINITIPTSIYEKEYGMDAIKFSIYNYNTEDTYVLEQKNLIFFGKKIPLSIQDFCQSENTIMINLLCL</sequence>
<name>A0ABN0VRZ3_9GAMM</name>
<protein>
    <submittedName>
        <fullName evidence="1">Uncharacterized protein</fullName>
    </submittedName>
</protein>
<proteinExistence type="predicted"/>